<keyword evidence="1" id="KW-0472">Membrane</keyword>
<gene>
    <name evidence="3" type="ORF">CDQ91_06860</name>
</gene>
<dbReference type="InterPro" id="IPR012495">
    <property type="entry name" value="TadE-like_dom"/>
</dbReference>
<evidence type="ECO:0000259" key="2">
    <source>
        <dbReference type="Pfam" id="PF07811"/>
    </source>
</evidence>
<dbReference type="Pfam" id="PF07811">
    <property type="entry name" value="TadE"/>
    <property type="match status" value="1"/>
</dbReference>
<proteinExistence type="predicted"/>
<name>A0A246JYI7_9SPHN</name>
<keyword evidence="4" id="KW-1185">Reference proteome</keyword>
<dbReference type="OrthoDB" id="7306064at2"/>
<organism evidence="3 4">
    <name type="scientific">Sphingopyxis witflariensis</name>
    <dbReference type="NCBI Taxonomy" id="173675"/>
    <lineage>
        <taxon>Bacteria</taxon>
        <taxon>Pseudomonadati</taxon>
        <taxon>Pseudomonadota</taxon>
        <taxon>Alphaproteobacteria</taxon>
        <taxon>Sphingomonadales</taxon>
        <taxon>Sphingomonadaceae</taxon>
        <taxon>Sphingopyxis</taxon>
    </lineage>
</organism>
<accession>A0A246JYI7</accession>
<evidence type="ECO:0000313" key="4">
    <source>
        <dbReference type="Proteomes" id="UP000197097"/>
    </source>
</evidence>
<comment type="caution">
    <text evidence="3">The sequence shown here is derived from an EMBL/GenBank/DDBJ whole genome shotgun (WGS) entry which is preliminary data.</text>
</comment>
<protein>
    <submittedName>
        <fullName evidence="3">Pilus assembly protein TadE</fullName>
    </submittedName>
</protein>
<reference evidence="3 4" key="1">
    <citation type="journal article" date="2002" name="Int. J. Syst. Evol. Microbiol.">
        <title>Sphingopyxis witflariensis sp. nov., isolated from activated sludge.</title>
        <authorList>
            <person name="Kampfer P."/>
            <person name="Witzenberger R."/>
            <person name="Denner E.B."/>
            <person name="Busse H.J."/>
            <person name="Neef A."/>
        </authorList>
    </citation>
    <scope>NUCLEOTIDE SEQUENCE [LARGE SCALE GENOMIC DNA]</scope>
    <source>
        <strain evidence="3 4">DSM 14551</strain>
    </source>
</reference>
<dbReference type="Proteomes" id="UP000197097">
    <property type="component" value="Unassembled WGS sequence"/>
</dbReference>
<dbReference type="EMBL" id="NISJ01000003">
    <property type="protein sequence ID" value="OWQ98232.1"/>
    <property type="molecule type" value="Genomic_DNA"/>
</dbReference>
<dbReference type="AlphaFoldDB" id="A0A246JYI7"/>
<sequence>MTRGLRQRARNFGRHQRGVAAIEFAITAPLFLLLLMGIFDFSWQFYAKQVLQGAVAKAARDATLEYNATDQTALDAKVRSEVQKVFVNANVTFTRKVYDSFDQIGKPEAFKDKNGNNSYDSGECFEDFNGNGTWDSDRGKNGNGGADDVVLYTAAMEFKRVLPVWQMLGQPQSTTLTQTTVLRNQPYRAGTDANPAKCS</sequence>
<dbReference type="RefSeq" id="WP_088472004.1">
    <property type="nucleotide sequence ID" value="NZ_NISJ01000003.1"/>
</dbReference>
<evidence type="ECO:0000256" key="1">
    <source>
        <dbReference type="SAM" id="Phobius"/>
    </source>
</evidence>
<keyword evidence="1" id="KW-0812">Transmembrane</keyword>
<evidence type="ECO:0000313" key="3">
    <source>
        <dbReference type="EMBL" id="OWQ98232.1"/>
    </source>
</evidence>
<feature type="transmembrane region" description="Helical" evidence="1">
    <location>
        <begin position="21"/>
        <end position="43"/>
    </location>
</feature>
<feature type="domain" description="TadE-like" evidence="2">
    <location>
        <begin position="18"/>
        <end position="60"/>
    </location>
</feature>
<keyword evidence="1" id="KW-1133">Transmembrane helix</keyword>